<dbReference type="RefSeq" id="WP_262096942.1">
    <property type="nucleotide sequence ID" value="NZ_JAOEGN010000019.1"/>
</dbReference>
<sequence length="75" mass="8489">MNSYKVLKSALYESIILSLLKRNIISLNEAIGCLDEIDKDNKTDKDLNKETIMVKQKGLTNYRTGKSDLEDSNHG</sequence>
<gene>
    <name evidence="1" type="ORF">N7603_08120</name>
</gene>
<dbReference type="Proteomes" id="UP001209076">
    <property type="component" value="Unassembled WGS sequence"/>
</dbReference>
<accession>A0ABT2Q137</accession>
<reference evidence="2" key="1">
    <citation type="submission" date="2023-07" db="EMBL/GenBank/DDBJ databases">
        <title>Novel Mycoplasma species identified in domestic and wild animals.</title>
        <authorList>
            <person name="Volokhov D.V."/>
            <person name="Furtak V.A."/>
            <person name="Zagorodnyaya T.A."/>
        </authorList>
    </citation>
    <scope>NUCLEOTIDE SEQUENCE [LARGE SCALE GENOMIC DNA]</scope>
    <source>
        <strain evidence="2">92-19</strain>
    </source>
</reference>
<proteinExistence type="predicted"/>
<keyword evidence="2" id="KW-1185">Reference proteome</keyword>
<name>A0ABT2Q137_9MOLU</name>
<evidence type="ECO:0000313" key="1">
    <source>
        <dbReference type="EMBL" id="MCU0105623.1"/>
    </source>
</evidence>
<evidence type="ECO:0000313" key="2">
    <source>
        <dbReference type="Proteomes" id="UP001209076"/>
    </source>
</evidence>
<protein>
    <submittedName>
        <fullName evidence="1">Uncharacterized protein</fullName>
    </submittedName>
</protein>
<organism evidence="1 2">
    <name type="scientific">Paracholeplasma vituli</name>
    <dbReference type="NCBI Taxonomy" id="69473"/>
    <lineage>
        <taxon>Bacteria</taxon>
        <taxon>Bacillati</taxon>
        <taxon>Mycoplasmatota</taxon>
        <taxon>Mollicutes</taxon>
        <taxon>Acholeplasmatales</taxon>
        <taxon>Acholeplasmataceae</taxon>
        <taxon>Paracholeplasma</taxon>
    </lineage>
</organism>
<dbReference type="EMBL" id="JAOEGN010000019">
    <property type="protein sequence ID" value="MCU0105623.1"/>
    <property type="molecule type" value="Genomic_DNA"/>
</dbReference>
<comment type="caution">
    <text evidence="1">The sequence shown here is derived from an EMBL/GenBank/DDBJ whole genome shotgun (WGS) entry which is preliminary data.</text>
</comment>